<evidence type="ECO:0000313" key="6">
    <source>
        <dbReference type="Proteomes" id="UP001597452"/>
    </source>
</evidence>
<reference evidence="6" key="1">
    <citation type="journal article" date="2019" name="Int. J. Syst. Evol. Microbiol.">
        <title>The Global Catalogue of Microorganisms (GCM) 10K type strain sequencing project: providing services to taxonomists for standard genome sequencing and annotation.</title>
        <authorList>
            <consortium name="The Broad Institute Genomics Platform"/>
            <consortium name="The Broad Institute Genome Sequencing Center for Infectious Disease"/>
            <person name="Wu L."/>
            <person name="Ma J."/>
        </authorList>
    </citation>
    <scope>NUCLEOTIDE SEQUENCE [LARGE SCALE GENOMIC DNA]</scope>
    <source>
        <strain evidence="6">TISTR 1571</strain>
    </source>
</reference>
<keyword evidence="5" id="KW-0012">Acyltransferase</keyword>
<feature type="transmembrane region" description="Helical" evidence="3">
    <location>
        <begin position="103"/>
        <end position="121"/>
    </location>
</feature>
<feature type="transmembrane region" description="Helical" evidence="3">
    <location>
        <begin position="227"/>
        <end position="245"/>
    </location>
</feature>
<dbReference type="RefSeq" id="WP_377330062.1">
    <property type="nucleotide sequence ID" value="NZ_JBHUMZ010000050.1"/>
</dbReference>
<sequence>MRREAYFDNARLLFIFFVVFGHLIQPMKGNFETADALYQWIYIFHIPAFVFISGFFASGAGSKEYLKKLTKKLLLPYLIFQLIYTVVTALSNGPYQTLIDPHWSLWFLLSLFSWHVLLIWFKKIPAVPGIILAFLMGTFIGFVPFIGHEFSLSRTFVFFPFFIMGYWISQSQIYQLKNVKYKFAAVSVVAVTLVVSYFKPVIPAELMFGSYSYEALNMVSTGMINRLGLYSLSLLIVFSLVILIPKKRFSFTNLGQYTLYVYLLHGLFIQFIRREDLLQLNQNLDIIPLAVIAGTMVWFLSNKWVITLSQPIIEGKATLIQQQIGERKLPYHKEKTE</sequence>
<dbReference type="PANTHER" id="PTHR37312:SF1">
    <property type="entry name" value="MEMBRANE-BOUND ACYLTRANSFERASE YKRP-RELATED"/>
    <property type="match status" value="1"/>
</dbReference>
<evidence type="ECO:0000256" key="2">
    <source>
        <dbReference type="ARBA" id="ARBA00007400"/>
    </source>
</evidence>
<comment type="similarity">
    <text evidence="2">Belongs to the acyltransferase 3 family.</text>
</comment>
<dbReference type="Proteomes" id="UP001597452">
    <property type="component" value="Unassembled WGS sequence"/>
</dbReference>
<feature type="transmembrane region" description="Helical" evidence="3">
    <location>
        <begin position="126"/>
        <end position="146"/>
    </location>
</feature>
<dbReference type="InterPro" id="IPR052734">
    <property type="entry name" value="Nod_factor_acetyltransferase"/>
</dbReference>
<feature type="transmembrane region" description="Helical" evidence="3">
    <location>
        <begin position="73"/>
        <end position="91"/>
    </location>
</feature>
<protein>
    <submittedName>
        <fullName evidence="5">Acyltransferase family protein</fullName>
    </submittedName>
</protein>
<evidence type="ECO:0000256" key="3">
    <source>
        <dbReference type="SAM" id="Phobius"/>
    </source>
</evidence>
<dbReference type="InterPro" id="IPR002656">
    <property type="entry name" value="Acyl_transf_3_dom"/>
</dbReference>
<feature type="domain" description="Acyltransferase 3" evidence="4">
    <location>
        <begin position="5"/>
        <end position="300"/>
    </location>
</feature>
<dbReference type="GO" id="GO:0016746">
    <property type="term" value="F:acyltransferase activity"/>
    <property type="evidence" value="ECO:0007669"/>
    <property type="project" value="UniProtKB-KW"/>
</dbReference>
<comment type="subcellular location">
    <subcellularLocation>
        <location evidence="1">Membrane</location>
    </subcellularLocation>
</comment>
<name>A0ABW5QDF4_9BACI</name>
<keyword evidence="3" id="KW-0472">Membrane</keyword>
<keyword evidence="3" id="KW-1133">Transmembrane helix</keyword>
<feature type="transmembrane region" description="Helical" evidence="3">
    <location>
        <begin position="12"/>
        <end position="28"/>
    </location>
</feature>
<keyword evidence="3" id="KW-0812">Transmembrane</keyword>
<feature type="transmembrane region" description="Helical" evidence="3">
    <location>
        <begin position="286"/>
        <end position="306"/>
    </location>
</feature>
<dbReference type="PANTHER" id="PTHR37312">
    <property type="entry name" value="MEMBRANE-BOUND ACYLTRANSFERASE YKRP-RELATED"/>
    <property type="match status" value="1"/>
</dbReference>
<evidence type="ECO:0000259" key="4">
    <source>
        <dbReference type="Pfam" id="PF01757"/>
    </source>
</evidence>
<gene>
    <name evidence="5" type="ORF">ACFSW4_14080</name>
</gene>
<proteinExistence type="inferred from homology"/>
<organism evidence="5 6">
    <name type="scientific">Piscibacillus salipiscarius</name>
    <dbReference type="NCBI Taxonomy" id="299480"/>
    <lineage>
        <taxon>Bacteria</taxon>
        <taxon>Bacillati</taxon>
        <taxon>Bacillota</taxon>
        <taxon>Bacilli</taxon>
        <taxon>Bacillales</taxon>
        <taxon>Bacillaceae</taxon>
        <taxon>Piscibacillus</taxon>
    </lineage>
</organism>
<feature type="transmembrane region" description="Helical" evidence="3">
    <location>
        <begin position="40"/>
        <end position="61"/>
    </location>
</feature>
<feature type="transmembrane region" description="Helical" evidence="3">
    <location>
        <begin position="181"/>
        <end position="198"/>
    </location>
</feature>
<feature type="transmembrane region" description="Helical" evidence="3">
    <location>
        <begin position="152"/>
        <end position="169"/>
    </location>
</feature>
<dbReference type="Pfam" id="PF01757">
    <property type="entry name" value="Acyl_transf_3"/>
    <property type="match status" value="1"/>
</dbReference>
<accession>A0ABW5QDF4</accession>
<keyword evidence="5" id="KW-0808">Transferase</keyword>
<keyword evidence="6" id="KW-1185">Reference proteome</keyword>
<evidence type="ECO:0000313" key="5">
    <source>
        <dbReference type="EMBL" id="MFD2639994.1"/>
    </source>
</evidence>
<evidence type="ECO:0000256" key="1">
    <source>
        <dbReference type="ARBA" id="ARBA00004370"/>
    </source>
</evidence>
<dbReference type="EMBL" id="JBHUMZ010000050">
    <property type="protein sequence ID" value="MFD2639994.1"/>
    <property type="molecule type" value="Genomic_DNA"/>
</dbReference>
<feature type="transmembrane region" description="Helical" evidence="3">
    <location>
        <begin position="257"/>
        <end position="274"/>
    </location>
</feature>
<comment type="caution">
    <text evidence="5">The sequence shown here is derived from an EMBL/GenBank/DDBJ whole genome shotgun (WGS) entry which is preliminary data.</text>
</comment>